<keyword evidence="3" id="KW-1185">Reference proteome</keyword>
<name>A0A368Y7X5_9BACI</name>
<dbReference type="InterPro" id="IPR050312">
    <property type="entry name" value="IolE/XylAMocC-like"/>
</dbReference>
<dbReference type="InterPro" id="IPR036237">
    <property type="entry name" value="Xyl_isomerase-like_sf"/>
</dbReference>
<evidence type="ECO:0000313" key="2">
    <source>
        <dbReference type="EMBL" id="RCW74927.1"/>
    </source>
</evidence>
<comment type="caution">
    <text evidence="2">The sequence shown here is derived from an EMBL/GenBank/DDBJ whole genome shotgun (WGS) entry which is preliminary data.</text>
</comment>
<gene>
    <name evidence="2" type="ORF">DFR57_103224</name>
</gene>
<dbReference type="PANTHER" id="PTHR12110:SF21">
    <property type="entry name" value="XYLOSE ISOMERASE-LIKE TIM BARREL DOMAIN-CONTAINING PROTEIN"/>
    <property type="match status" value="1"/>
</dbReference>
<dbReference type="OrthoDB" id="110795at2"/>
<evidence type="ECO:0000259" key="1">
    <source>
        <dbReference type="Pfam" id="PF01261"/>
    </source>
</evidence>
<dbReference type="Gene3D" id="3.20.20.150">
    <property type="entry name" value="Divalent-metal-dependent TIM barrel enzymes"/>
    <property type="match status" value="1"/>
</dbReference>
<keyword evidence="2" id="KW-0413">Isomerase</keyword>
<dbReference type="AlphaFoldDB" id="A0A368Y7X5"/>
<feature type="domain" description="Xylose isomerase-like TIM barrel" evidence="1">
    <location>
        <begin position="25"/>
        <end position="254"/>
    </location>
</feature>
<dbReference type="GO" id="GO:0016853">
    <property type="term" value="F:isomerase activity"/>
    <property type="evidence" value="ECO:0007669"/>
    <property type="project" value="UniProtKB-KW"/>
</dbReference>
<proteinExistence type="predicted"/>
<protein>
    <submittedName>
        <fullName evidence="2">Sugar phosphate isomerase/epimerase</fullName>
    </submittedName>
</protein>
<sequence length="268" mass="30476">MKVLMSSTLAWAYPIPGVIKLADIFGLDGVEIWTEQIYFHHTPLQAIQDAVKSSNQMLTMHAPSWDINIAALNKGIRMQSLAEIEKTIEIAKAIGADNVTFHPGRLIHENCWHKKQEQFMVESLYQLAEKAASKNIEISLELMEEKPKELITTPDAMNRLLEKIPENIRVTFDVAHVPVDINPFTYFQSLQRINKIHLSDATRKNYHVPIGTGEIDLPDMIEACENTDLPTVIEGFDQQTGLKLLKQNIDALKAMRSRRETVENISYK</sequence>
<accession>A0A368Y7X5</accession>
<dbReference type="Proteomes" id="UP000252585">
    <property type="component" value="Unassembled WGS sequence"/>
</dbReference>
<dbReference type="EMBL" id="QPJJ01000003">
    <property type="protein sequence ID" value="RCW74927.1"/>
    <property type="molecule type" value="Genomic_DNA"/>
</dbReference>
<dbReference type="Pfam" id="PF01261">
    <property type="entry name" value="AP_endonuc_2"/>
    <property type="match status" value="1"/>
</dbReference>
<evidence type="ECO:0000313" key="3">
    <source>
        <dbReference type="Proteomes" id="UP000252585"/>
    </source>
</evidence>
<organism evidence="2 3">
    <name type="scientific">Saliterribacillus persicus</name>
    <dbReference type="NCBI Taxonomy" id="930114"/>
    <lineage>
        <taxon>Bacteria</taxon>
        <taxon>Bacillati</taxon>
        <taxon>Bacillota</taxon>
        <taxon>Bacilli</taxon>
        <taxon>Bacillales</taxon>
        <taxon>Bacillaceae</taxon>
        <taxon>Saliterribacillus</taxon>
    </lineage>
</organism>
<dbReference type="PANTHER" id="PTHR12110">
    <property type="entry name" value="HYDROXYPYRUVATE ISOMERASE"/>
    <property type="match status" value="1"/>
</dbReference>
<reference evidence="2 3" key="1">
    <citation type="submission" date="2018-07" db="EMBL/GenBank/DDBJ databases">
        <title>Genomic Encyclopedia of Type Strains, Phase IV (KMG-IV): sequencing the most valuable type-strain genomes for metagenomic binning, comparative biology and taxonomic classification.</title>
        <authorList>
            <person name="Goeker M."/>
        </authorList>
    </citation>
    <scope>NUCLEOTIDE SEQUENCE [LARGE SCALE GENOMIC DNA]</scope>
    <source>
        <strain evidence="2 3">DSM 27696</strain>
    </source>
</reference>
<dbReference type="SUPFAM" id="SSF51658">
    <property type="entry name" value="Xylose isomerase-like"/>
    <property type="match status" value="1"/>
</dbReference>
<dbReference type="InterPro" id="IPR013022">
    <property type="entry name" value="Xyl_isomerase-like_TIM-brl"/>
</dbReference>
<dbReference type="RefSeq" id="WP_114352030.1">
    <property type="nucleotide sequence ID" value="NZ_QPJJ01000003.1"/>
</dbReference>